<protein>
    <recommendedName>
        <fullName evidence="4">Tyrosine-protein kinase ephrin type A/B receptor-like domain-containing protein</fullName>
    </recommendedName>
</protein>
<keyword evidence="1" id="KW-0880">Kelch repeat</keyword>
<evidence type="ECO:0000256" key="3">
    <source>
        <dbReference type="SAM" id="Phobius"/>
    </source>
</evidence>
<evidence type="ECO:0000313" key="5">
    <source>
        <dbReference type="EMBL" id="OMJ80936.1"/>
    </source>
</evidence>
<dbReference type="SMART" id="SM01411">
    <property type="entry name" value="Ephrin_rec_like"/>
    <property type="match status" value="1"/>
</dbReference>
<evidence type="ECO:0000259" key="4">
    <source>
        <dbReference type="Pfam" id="PF07699"/>
    </source>
</evidence>
<gene>
    <name evidence="5" type="ORF">SteCoe_18697</name>
</gene>
<dbReference type="AlphaFoldDB" id="A0A1R2BW26"/>
<keyword evidence="3" id="KW-1133">Transmembrane helix</keyword>
<proteinExistence type="predicted"/>
<comment type="caution">
    <text evidence="5">The sequence shown here is derived from an EMBL/GenBank/DDBJ whole genome shotgun (WGS) entry which is preliminary data.</text>
</comment>
<reference evidence="5 6" key="1">
    <citation type="submission" date="2016-11" db="EMBL/GenBank/DDBJ databases">
        <title>The macronuclear genome of Stentor coeruleus: a giant cell with tiny introns.</title>
        <authorList>
            <person name="Slabodnick M."/>
            <person name="Ruby J.G."/>
            <person name="Reiff S.B."/>
            <person name="Swart E.C."/>
            <person name="Gosai S."/>
            <person name="Prabakaran S."/>
            <person name="Witkowska E."/>
            <person name="Larue G.E."/>
            <person name="Fisher S."/>
            <person name="Freeman R.M."/>
            <person name="Gunawardena J."/>
            <person name="Chu W."/>
            <person name="Stover N.A."/>
            <person name="Gregory B.D."/>
            <person name="Nowacki M."/>
            <person name="Derisi J."/>
            <person name="Roy S.W."/>
            <person name="Marshall W.F."/>
            <person name="Sood P."/>
        </authorList>
    </citation>
    <scope>NUCLEOTIDE SEQUENCE [LARGE SCALE GENOMIC DNA]</scope>
    <source>
        <strain evidence="5">WM001</strain>
    </source>
</reference>
<dbReference type="SUPFAM" id="SSF117281">
    <property type="entry name" value="Kelch motif"/>
    <property type="match status" value="3"/>
</dbReference>
<organism evidence="5 6">
    <name type="scientific">Stentor coeruleus</name>
    <dbReference type="NCBI Taxonomy" id="5963"/>
    <lineage>
        <taxon>Eukaryota</taxon>
        <taxon>Sar</taxon>
        <taxon>Alveolata</taxon>
        <taxon>Ciliophora</taxon>
        <taxon>Postciliodesmatophora</taxon>
        <taxon>Heterotrichea</taxon>
        <taxon>Heterotrichida</taxon>
        <taxon>Stentoridae</taxon>
        <taxon>Stentor</taxon>
    </lineage>
</organism>
<evidence type="ECO:0000256" key="1">
    <source>
        <dbReference type="ARBA" id="ARBA00022441"/>
    </source>
</evidence>
<dbReference type="InterPro" id="IPR015915">
    <property type="entry name" value="Kelch-typ_b-propeller"/>
</dbReference>
<feature type="transmembrane region" description="Helical" evidence="3">
    <location>
        <begin position="1073"/>
        <end position="1095"/>
    </location>
</feature>
<dbReference type="InterPro" id="IPR011641">
    <property type="entry name" value="Tyr-kin_ephrin_A/B_rcpt-like"/>
</dbReference>
<dbReference type="PANTHER" id="PTHR46228:SF2">
    <property type="entry name" value="KELCH REPEAT PROTEIN (AFU_ORTHOLOGUE AFUA_4G14350)"/>
    <property type="match status" value="1"/>
</dbReference>
<dbReference type="PANTHER" id="PTHR46228">
    <property type="entry name" value="KELCH DOMAIN-CONTAINING PROTEIN"/>
    <property type="match status" value="1"/>
</dbReference>
<feature type="transmembrane region" description="Helical" evidence="3">
    <location>
        <begin position="838"/>
        <end position="862"/>
    </location>
</feature>
<evidence type="ECO:0000256" key="2">
    <source>
        <dbReference type="ARBA" id="ARBA00022737"/>
    </source>
</evidence>
<dbReference type="Gene3D" id="2.10.50.10">
    <property type="entry name" value="Tumor Necrosis Factor Receptor, subunit A, domain 2"/>
    <property type="match status" value="1"/>
</dbReference>
<dbReference type="OrthoDB" id="5973484at2759"/>
<feature type="domain" description="Tyrosine-protein kinase ephrin type A/B receptor-like" evidence="4">
    <location>
        <begin position="675"/>
        <end position="713"/>
    </location>
</feature>
<feature type="transmembrane region" description="Helical" evidence="3">
    <location>
        <begin position="778"/>
        <end position="797"/>
    </location>
</feature>
<keyword evidence="6" id="KW-1185">Reference proteome</keyword>
<dbReference type="Gene3D" id="2.120.10.80">
    <property type="entry name" value="Kelch-type beta propeller"/>
    <property type="match status" value="3"/>
</dbReference>
<keyword evidence="3" id="KW-0812">Transmembrane</keyword>
<sequence>MFLLFCQLLSSVFSQESHLYYIPPSPFAQISVGFNESLNTFYFHSGLVRDGSYLLGLQRYYLDKTTNKWRFDEQGGSLCPDPRSSYGSFMYNSHYCIFGGYGTGGIYNDMWEFNTNSNLWSQVNTLTSISPRYSFASTSFVYQNTYYFAVLGGKSGQETIDLMDFHLYNIAIGEWTRKADYSACVDYPLSNAQIQYSNNKIYLFSGSYFANNTSNYYTGLCVYDLIKNSEWVKIPVSQQLNNNTQGGSASYNNFLYNFFGWSFVDNEEMSTSDVFRMNLSDNSFTWEKIYIEGCGDTELQRNSFGFWLQGQVFYILGGVVDDEMQNSLIQITLNNSVNILQCEVIYDNNLVPRRRNGASMVYVTGGFMLFGGMNQNLLFNDLWFLNMTSNDWTLLETLGSTPSPRYKHSAASQGNFIVVFGGITYNNVYLQDLYYYNLPTSTWSIIEPSSNSLQPPGLMGACLLINSPNIFIIGGKEEYRVTLNIWKLDITTLTFTLFYNYESYPYAGIYKHSCSYSIKNNNLMLYTYLGSINAVDTPFCGIYEFNTSQTPLIPHLLTSKTIKMPCRVEPAFADLTDGLVLFAGGQRNQLEIFSDIWIINLNTLEEIQIANLQSPVYASASTYINTTLYLYSGITVDGISSSSPSNNYWQKISLEKSYFDKKITCGPGMYYVDDICEFCLSGQYNQAESHDNCSSCPLGTYFLYEGATDENQCIPCSYGFKSNDPTDECSKCLDNEICYIGTGDNPLSLSKNNELTIFGKTNNQPSDYEPPNFFDKKLILYIVFASCLLIFCFVYALSLKLRIILSYYDIYKNLHFEHHSTEEGHEIPRDIINRPSKLGGFCSAITIIVLIFVAINTIMTYVETKTTEDIYLVPVDSLTKSHNFDNIDLKIIMKMASYRGNCTDSYLTITNSSNIIIDKYTIGYEGQVCVITCNFYPKEIVMNGDNIIFSFNQTFSYTSDVYFELNSDSSIDNVQSTVAQYIKSGENSVFRGADSTVFVYSVIPSYFKKRDSVGIENEYLGYRISKASKPIEGSTAPIENIPILSGLNIQLLLQLSDTGITTFKYPQMELFDFIVLFLNNFPGTVVVIGFLMWLGEYVHKVFTGKTSGRLRLAKKQLKEEIEEKKNKRICRRYSKNTQEYKKLTGTINE</sequence>
<name>A0A1R2BW26_9CILI</name>
<accession>A0A1R2BW26</accession>
<dbReference type="Pfam" id="PF24681">
    <property type="entry name" value="Kelch_KLHDC2_KLHL20_DRC7"/>
    <property type="match status" value="2"/>
</dbReference>
<keyword evidence="3" id="KW-0472">Membrane</keyword>
<evidence type="ECO:0000313" key="6">
    <source>
        <dbReference type="Proteomes" id="UP000187209"/>
    </source>
</evidence>
<dbReference type="EMBL" id="MPUH01000401">
    <property type="protein sequence ID" value="OMJ80936.1"/>
    <property type="molecule type" value="Genomic_DNA"/>
</dbReference>
<dbReference type="Pfam" id="PF07699">
    <property type="entry name" value="Ephrin_rec_like"/>
    <property type="match status" value="1"/>
</dbReference>
<keyword evidence="2" id="KW-0677">Repeat</keyword>
<dbReference type="Proteomes" id="UP000187209">
    <property type="component" value="Unassembled WGS sequence"/>
</dbReference>